<accession>A0A6A5RW82</accession>
<evidence type="ECO:0000256" key="2">
    <source>
        <dbReference type="ARBA" id="ARBA00023002"/>
    </source>
</evidence>
<dbReference type="AlphaFoldDB" id="A0A6A5RW82"/>
<sequence length="292" mass="31992">MPDLSNVRSASQYYQARICLYLRGAAPTQEVTNAKPFYLPGGATWFITGCPDDIGKALAQHIGSKPYHRLVATARNPSDISCLPDNTANILKITLDVTSPIAQFGTIDVFINNAGYALSGDTESANEAEWHDVMETNFFGTVRTTTAVLLHMRHGSRGGLIINISSLLVCWTESVTKEVRQEWGVSFCIVEPSAVETNFEEHSKNFTAQHPAYADSKMPARILERYVDAGLKPGAGMKPEDVATVLYETASKGEKVPLHLPLSMNAFDLIKEHFESRLKALEEVKEASGSLS</sequence>
<dbReference type="OrthoDB" id="1274115at2759"/>
<dbReference type="InterPro" id="IPR051911">
    <property type="entry name" value="SDR_oxidoreductase"/>
</dbReference>
<dbReference type="PRINTS" id="PR00081">
    <property type="entry name" value="GDHRDH"/>
</dbReference>
<evidence type="ECO:0000313" key="3">
    <source>
        <dbReference type="EMBL" id="KAF1930546.1"/>
    </source>
</evidence>
<reference evidence="3" key="1">
    <citation type="journal article" date="2020" name="Stud. Mycol.">
        <title>101 Dothideomycetes genomes: a test case for predicting lifestyles and emergence of pathogens.</title>
        <authorList>
            <person name="Haridas S."/>
            <person name="Albert R."/>
            <person name="Binder M."/>
            <person name="Bloem J."/>
            <person name="Labutti K."/>
            <person name="Salamov A."/>
            <person name="Andreopoulos B."/>
            <person name="Baker S."/>
            <person name="Barry K."/>
            <person name="Bills G."/>
            <person name="Bluhm B."/>
            <person name="Cannon C."/>
            <person name="Castanera R."/>
            <person name="Culley D."/>
            <person name="Daum C."/>
            <person name="Ezra D."/>
            <person name="Gonzalez J."/>
            <person name="Henrissat B."/>
            <person name="Kuo A."/>
            <person name="Liang C."/>
            <person name="Lipzen A."/>
            <person name="Lutzoni F."/>
            <person name="Magnuson J."/>
            <person name="Mondo S."/>
            <person name="Nolan M."/>
            <person name="Ohm R."/>
            <person name="Pangilinan J."/>
            <person name="Park H.-J."/>
            <person name="Ramirez L."/>
            <person name="Alfaro M."/>
            <person name="Sun H."/>
            <person name="Tritt A."/>
            <person name="Yoshinaga Y."/>
            <person name="Zwiers L.-H."/>
            <person name="Turgeon B."/>
            <person name="Goodwin S."/>
            <person name="Spatafora J."/>
            <person name="Crous P."/>
            <person name="Grigoriev I."/>
        </authorList>
    </citation>
    <scope>NUCLEOTIDE SEQUENCE</scope>
    <source>
        <strain evidence="3">CBS 183.55</strain>
    </source>
</reference>
<proteinExistence type="inferred from homology"/>
<dbReference type="PANTHER" id="PTHR43976">
    <property type="entry name" value="SHORT CHAIN DEHYDROGENASE"/>
    <property type="match status" value="1"/>
</dbReference>
<keyword evidence="2" id="KW-0560">Oxidoreductase</keyword>
<dbReference type="GO" id="GO:0016491">
    <property type="term" value="F:oxidoreductase activity"/>
    <property type="evidence" value="ECO:0007669"/>
    <property type="project" value="UniProtKB-KW"/>
</dbReference>
<evidence type="ECO:0000256" key="1">
    <source>
        <dbReference type="ARBA" id="ARBA00006484"/>
    </source>
</evidence>
<dbReference type="EMBL" id="ML978963">
    <property type="protein sequence ID" value="KAF1930546.1"/>
    <property type="molecule type" value="Genomic_DNA"/>
</dbReference>
<comment type="similarity">
    <text evidence="1">Belongs to the short-chain dehydrogenases/reductases (SDR) family.</text>
</comment>
<dbReference type="SUPFAM" id="SSF51735">
    <property type="entry name" value="NAD(P)-binding Rossmann-fold domains"/>
    <property type="match status" value="1"/>
</dbReference>
<gene>
    <name evidence="3" type="ORF">M421DRAFT_99834</name>
</gene>
<dbReference type="PANTHER" id="PTHR43976:SF16">
    <property type="entry name" value="SHORT-CHAIN DEHYDROGENASE_REDUCTASE FAMILY PROTEIN"/>
    <property type="match status" value="1"/>
</dbReference>
<dbReference type="GeneID" id="54356476"/>
<organism evidence="3 4">
    <name type="scientific">Didymella exigua CBS 183.55</name>
    <dbReference type="NCBI Taxonomy" id="1150837"/>
    <lineage>
        <taxon>Eukaryota</taxon>
        <taxon>Fungi</taxon>
        <taxon>Dikarya</taxon>
        <taxon>Ascomycota</taxon>
        <taxon>Pezizomycotina</taxon>
        <taxon>Dothideomycetes</taxon>
        <taxon>Pleosporomycetidae</taxon>
        <taxon>Pleosporales</taxon>
        <taxon>Pleosporineae</taxon>
        <taxon>Didymellaceae</taxon>
        <taxon>Didymella</taxon>
    </lineage>
</organism>
<dbReference type="Proteomes" id="UP000800082">
    <property type="component" value="Unassembled WGS sequence"/>
</dbReference>
<dbReference type="InterPro" id="IPR002347">
    <property type="entry name" value="SDR_fam"/>
</dbReference>
<evidence type="ECO:0000313" key="4">
    <source>
        <dbReference type="Proteomes" id="UP000800082"/>
    </source>
</evidence>
<dbReference type="InterPro" id="IPR036291">
    <property type="entry name" value="NAD(P)-bd_dom_sf"/>
</dbReference>
<protein>
    <submittedName>
        <fullName evidence="3">NAD(P)-binding protein</fullName>
    </submittedName>
</protein>
<dbReference type="RefSeq" id="XP_033450794.1">
    <property type="nucleotide sequence ID" value="XM_033598809.1"/>
</dbReference>
<name>A0A6A5RW82_9PLEO</name>
<keyword evidence="4" id="KW-1185">Reference proteome</keyword>
<dbReference type="Pfam" id="PF00106">
    <property type="entry name" value="adh_short"/>
    <property type="match status" value="1"/>
</dbReference>
<dbReference type="Gene3D" id="3.40.50.720">
    <property type="entry name" value="NAD(P)-binding Rossmann-like Domain"/>
    <property type="match status" value="1"/>
</dbReference>